<feature type="domain" description="Alpha-L-rhamnosidase C-terminal" evidence="8">
    <location>
        <begin position="799"/>
        <end position="869"/>
    </location>
</feature>
<dbReference type="Gene3D" id="1.50.10.10">
    <property type="match status" value="1"/>
</dbReference>
<gene>
    <name evidence="9" type="ORF">GCM10022207_84170</name>
</gene>
<comment type="catalytic activity">
    <reaction evidence="1">
        <text>Hydrolysis of terminal non-reducing alpha-L-rhamnose residues in alpha-L-rhamnosides.</text>
        <dbReference type="EC" id="3.2.1.40"/>
    </reaction>
</comment>
<evidence type="ECO:0000259" key="8">
    <source>
        <dbReference type="Pfam" id="PF17390"/>
    </source>
</evidence>
<dbReference type="PANTHER" id="PTHR33307:SF6">
    <property type="entry name" value="ALPHA-RHAMNOSIDASE (EUROFUNG)-RELATED"/>
    <property type="match status" value="1"/>
</dbReference>
<dbReference type="Pfam" id="PF08531">
    <property type="entry name" value="Bac_rhamnosid_N"/>
    <property type="match status" value="1"/>
</dbReference>
<dbReference type="Pfam" id="PF17390">
    <property type="entry name" value="Bac_rhamnosid_C"/>
    <property type="match status" value="1"/>
</dbReference>
<dbReference type="Pfam" id="PF25788">
    <property type="entry name" value="Ig_Rha78A_N"/>
    <property type="match status" value="1"/>
</dbReference>
<reference evidence="10" key="1">
    <citation type="journal article" date="2019" name="Int. J. Syst. Evol. Microbiol.">
        <title>The Global Catalogue of Microorganisms (GCM) 10K type strain sequencing project: providing services to taxonomists for standard genome sequencing and annotation.</title>
        <authorList>
            <consortium name="The Broad Institute Genomics Platform"/>
            <consortium name="The Broad Institute Genome Sequencing Center for Infectious Disease"/>
            <person name="Wu L."/>
            <person name="Ma J."/>
        </authorList>
    </citation>
    <scope>NUCLEOTIDE SEQUENCE [LARGE SCALE GENOMIC DNA]</scope>
    <source>
        <strain evidence="10">JCM 16578</strain>
    </source>
</reference>
<dbReference type="Gene3D" id="2.60.420.10">
    <property type="entry name" value="Maltose phosphorylase, domain 3"/>
    <property type="match status" value="1"/>
</dbReference>
<dbReference type="EC" id="3.2.1.40" evidence="2"/>
<evidence type="ECO:0000256" key="1">
    <source>
        <dbReference type="ARBA" id="ARBA00001445"/>
    </source>
</evidence>
<dbReference type="InterPro" id="IPR016007">
    <property type="entry name" value="Alpha_rhamnosid"/>
</dbReference>
<dbReference type="InterPro" id="IPR013783">
    <property type="entry name" value="Ig-like_fold"/>
</dbReference>
<feature type="region of interest" description="Disordered" evidence="4">
    <location>
        <begin position="136"/>
        <end position="159"/>
    </location>
</feature>
<feature type="domain" description="Bacterial alpha-L-rhamnosidase N-terminal" evidence="6">
    <location>
        <begin position="169"/>
        <end position="339"/>
    </location>
</feature>
<dbReference type="Pfam" id="PF05592">
    <property type="entry name" value="Bac_rhamnosid"/>
    <property type="match status" value="1"/>
</dbReference>
<organism evidence="9 10">
    <name type="scientific">Streptomyces lannensis</name>
    <dbReference type="NCBI Taxonomy" id="766498"/>
    <lineage>
        <taxon>Bacteria</taxon>
        <taxon>Bacillati</taxon>
        <taxon>Actinomycetota</taxon>
        <taxon>Actinomycetes</taxon>
        <taxon>Kitasatosporales</taxon>
        <taxon>Streptomycetaceae</taxon>
        <taxon>Streptomyces</taxon>
    </lineage>
</organism>
<evidence type="ECO:0000259" key="5">
    <source>
        <dbReference type="Pfam" id="PF05592"/>
    </source>
</evidence>
<dbReference type="RefSeq" id="WP_345554093.1">
    <property type="nucleotide sequence ID" value="NZ_BAAAZA010000050.1"/>
</dbReference>
<evidence type="ECO:0000259" key="6">
    <source>
        <dbReference type="Pfam" id="PF08531"/>
    </source>
</evidence>
<proteinExistence type="predicted"/>
<dbReference type="Pfam" id="PF17389">
    <property type="entry name" value="Bac_rhamnosid6H"/>
    <property type="match status" value="1"/>
</dbReference>
<evidence type="ECO:0000259" key="7">
    <source>
        <dbReference type="Pfam" id="PF17389"/>
    </source>
</evidence>
<feature type="domain" description="Alpha-L-rhamnosidase concanavalin-like" evidence="5">
    <location>
        <begin position="350"/>
        <end position="449"/>
    </location>
</feature>
<dbReference type="Gene3D" id="2.60.120.260">
    <property type="entry name" value="Galactose-binding domain-like"/>
    <property type="match status" value="2"/>
</dbReference>
<keyword evidence="3" id="KW-0378">Hydrolase</keyword>
<dbReference type="Gene3D" id="2.60.40.10">
    <property type="entry name" value="Immunoglobulins"/>
    <property type="match status" value="1"/>
</dbReference>
<evidence type="ECO:0000313" key="9">
    <source>
        <dbReference type="EMBL" id="GAA3902304.1"/>
    </source>
</evidence>
<dbReference type="InterPro" id="IPR035396">
    <property type="entry name" value="Bac_rhamnosid6H"/>
</dbReference>
<feature type="domain" description="Alpha-L-rhamnosidase six-hairpin glycosidase" evidence="7">
    <location>
        <begin position="455"/>
        <end position="790"/>
    </location>
</feature>
<evidence type="ECO:0000256" key="4">
    <source>
        <dbReference type="SAM" id="MobiDB-lite"/>
    </source>
</evidence>
<dbReference type="EMBL" id="BAAAZA010000050">
    <property type="protein sequence ID" value="GAA3902304.1"/>
    <property type="molecule type" value="Genomic_DNA"/>
</dbReference>
<dbReference type="SUPFAM" id="SSF48208">
    <property type="entry name" value="Six-hairpin glycosidases"/>
    <property type="match status" value="1"/>
</dbReference>
<keyword evidence="10" id="KW-1185">Reference proteome</keyword>
<comment type="caution">
    <text evidence="9">The sequence shown here is derived from an EMBL/GenBank/DDBJ whole genome shotgun (WGS) entry which is preliminary data.</text>
</comment>
<dbReference type="InterPro" id="IPR035398">
    <property type="entry name" value="Bac_rhamnosid_C"/>
</dbReference>
<name>A0ABP7LMC8_9ACTN</name>
<dbReference type="InterPro" id="IPR008928">
    <property type="entry name" value="6-hairpin_glycosidase_sf"/>
</dbReference>
<dbReference type="Proteomes" id="UP001501563">
    <property type="component" value="Unassembled WGS sequence"/>
</dbReference>
<dbReference type="InterPro" id="IPR012341">
    <property type="entry name" value="6hp_glycosidase-like_sf"/>
</dbReference>
<evidence type="ECO:0000256" key="3">
    <source>
        <dbReference type="ARBA" id="ARBA00022801"/>
    </source>
</evidence>
<dbReference type="PANTHER" id="PTHR33307">
    <property type="entry name" value="ALPHA-RHAMNOSIDASE (EUROFUNG)"/>
    <property type="match status" value="1"/>
</dbReference>
<evidence type="ECO:0000256" key="2">
    <source>
        <dbReference type="ARBA" id="ARBA00012652"/>
    </source>
</evidence>
<feature type="region of interest" description="Disordered" evidence="4">
    <location>
        <begin position="1"/>
        <end position="33"/>
    </location>
</feature>
<sequence length="912" mass="100518">MTDAVNSPLLHPYGLQTEQRTEPLGTGEPHPRLSWKLHSARRGAAQSAYRITAAERPTDLDDPLRLTWDSGRRESGDTLLVPWDGPALRSTTRYHWRVEVWDETGARGGTAQSWFETGLLHPDDWSAVWVGRDAVNLPPFDPPQDDDPEASPLQSPPLQLRRSFDVRAQPVRARLYATARGVYEPRLNGLRIGDAELPPGWTEYHQRLQYQTYDVTSVVTTGHNVLAAIVADGWWCGYIGFDPRRAALHYGNSPAFLGQLVIDFADGSRQVVATDAEWVEQPGSIRSADLLMGQIADARRHTPGWDRITLAPTGFRPVAVLDTELGPLVAEPDNPIRATRTLPAIAVHQQAPGRYIVDFGQNVVGRVRLTIHNAMPGQRIVMRHAEVLNDGELYLDNLRRAQATDVYTTGGGGTEVFEPQFTFHGFRYAEIDQYPGELEADDVVARVLHSDTPWTGHFECSDPTVNQLQSNIAWGQRGNFLAVPTDCPQRDERLGWLADAQIFAATASRNADVSAFFARWMQDLLDGQDSDGAFRDIAPAVTLDREAAPAWGDAGVIIPWHLWRTYGDLRALDRSFDAMVAWVEHIRRHNPDLRWRNRTGHSYGDWLQVGVTTPRDLLATAYFAHSTKIVADAAEVLGRSDASAHYRDLHAAIRSAFIESYVHQDGTVEGGTQTGYLLALAFELLPERLVDAAVGHLAADIEKRNNTLTTGFVGTALLCPVLADHGRADLAYALLHQQEYPSWGYSIRHGATTIWERWDGWTDHSGFQSAAMNSFNHYSLGSVGDWLFGRVAGIDQTSTSVAYSELLLRPLPGGRLTWARAEQETARGHVACEWSLANDLITVIVTVPPGATAVLALPTPEPSSIQESGEPAVGRPGVLRVEKAHDGATLRLASGHYTVSATAPELPSPAPQ</sequence>
<accession>A0ABP7LMC8</accession>
<evidence type="ECO:0000313" key="10">
    <source>
        <dbReference type="Proteomes" id="UP001501563"/>
    </source>
</evidence>
<dbReference type="PIRSF" id="PIRSF010631">
    <property type="entry name" value="A-rhamnsds"/>
    <property type="match status" value="1"/>
</dbReference>
<protein>
    <recommendedName>
        <fullName evidence="2">alpha-L-rhamnosidase</fullName>
        <ecNumber evidence="2">3.2.1.40</ecNumber>
    </recommendedName>
</protein>
<dbReference type="InterPro" id="IPR008902">
    <property type="entry name" value="Rhamnosid_concanavalin"/>
</dbReference>
<dbReference type="InterPro" id="IPR013737">
    <property type="entry name" value="Bac_rhamnosid_N"/>
</dbReference>